<dbReference type="Gene3D" id="1.25.40.10">
    <property type="entry name" value="Tetratricopeptide repeat domain"/>
    <property type="match status" value="1"/>
</dbReference>
<feature type="compositionally biased region" description="Basic and acidic residues" evidence="1">
    <location>
        <begin position="63"/>
        <end position="73"/>
    </location>
</feature>
<dbReference type="AlphaFoldDB" id="A0AAE3CKS4"/>
<evidence type="ECO:0000313" key="3">
    <source>
        <dbReference type="EMBL" id="MBU2789171.1"/>
    </source>
</evidence>
<feature type="signal peptide" evidence="2">
    <location>
        <begin position="1"/>
        <end position="37"/>
    </location>
</feature>
<dbReference type="InterPro" id="IPR011990">
    <property type="entry name" value="TPR-like_helical_dom_sf"/>
</dbReference>
<keyword evidence="2" id="KW-0732">Signal</keyword>
<accession>A0AAE3CKS4</accession>
<keyword evidence="4" id="KW-1185">Reference proteome</keyword>
<evidence type="ECO:0000256" key="2">
    <source>
        <dbReference type="SAM" id="SignalP"/>
    </source>
</evidence>
<feature type="compositionally biased region" description="Polar residues" evidence="1">
    <location>
        <begin position="74"/>
        <end position="88"/>
    </location>
</feature>
<dbReference type="EMBL" id="JAAXYO010000182">
    <property type="protein sequence ID" value="MBU2789171.1"/>
    <property type="molecule type" value="Genomic_DNA"/>
</dbReference>
<organism evidence="3 4">
    <name type="scientific">Igneacidithiobacillus copahuensis</name>
    <dbReference type="NCBI Taxonomy" id="2724909"/>
    <lineage>
        <taxon>Bacteria</taxon>
        <taxon>Pseudomonadati</taxon>
        <taxon>Pseudomonadota</taxon>
        <taxon>Acidithiobacillia</taxon>
        <taxon>Acidithiobacillales</taxon>
        <taxon>Acidithiobacillaceae</taxon>
        <taxon>Igneacidithiobacillus</taxon>
    </lineage>
</organism>
<dbReference type="Proteomes" id="UP001197378">
    <property type="component" value="Unassembled WGS sequence"/>
</dbReference>
<feature type="chain" id="PRO_5042018308" description="Tetratricopeptide repeat protein" evidence="2">
    <location>
        <begin position="38"/>
        <end position="192"/>
    </location>
</feature>
<evidence type="ECO:0008006" key="5">
    <source>
        <dbReference type="Google" id="ProtNLM"/>
    </source>
</evidence>
<reference evidence="3" key="1">
    <citation type="journal article" date="2021" name="ISME J.">
        <title>Genomic evolution of the class Acidithiobacillia: deep-branching Proteobacteria living in extreme acidic conditions.</title>
        <authorList>
            <person name="Moya-Beltran A."/>
            <person name="Beard S."/>
            <person name="Rojas-Villalobos C."/>
            <person name="Issotta F."/>
            <person name="Gallardo Y."/>
            <person name="Ulloa R."/>
            <person name="Giaveno A."/>
            <person name="Degli Esposti M."/>
            <person name="Johnson D.B."/>
            <person name="Quatrini R."/>
        </authorList>
    </citation>
    <scope>NUCLEOTIDE SEQUENCE</scope>
    <source>
        <strain evidence="3">VAN18-1</strain>
    </source>
</reference>
<protein>
    <recommendedName>
        <fullName evidence="5">Tetratricopeptide repeat protein</fullName>
    </recommendedName>
</protein>
<evidence type="ECO:0000313" key="4">
    <source>
        <dbReference type="Proteomes" id="UP001197378"/>
    </source>
</evidence>
<proteinExistence type="predicted"/>
<comment type="caution">
    <text evidence="3">The sequence shown here is derived from an EMBL/GenBank/DDBJ whole genome shotgun (WGS) entry which is preliminary data.</text>
</comment>
<gene>
    <name evidence="3" type="ORF">HFQ13_13315</name>
</gene>
<sequence>MISRQSLPGHRMPATLLVRITLLLSVTIGASAATALAAESAKPAAKKPDTQTSTTTRPAHPAKKSEVPKKAETSSKTALAKTSPQGQKDTVDKLVEQARAAYWHGDIPAAIAGYQKLIKKHPQPRWYGELGNIYLQVGRPREAAQNYYHAARALMAAGRLLEAGALLPTLQRLDPPLAAKLLASESPHKETH</sequence>
<feature type="region of interest" description="Disordered" evidence="1">
    <location>
        <begin position="38"/>
        <end position="90"/>
    </location>
</feature>
<name>A0AAE3CKS4_9PROT</name>
<dbReference type="SUPFAM" id="SSF48452">
    <property type="entry name" value="TPR-like"/>
    <property type="match status" value="1"/>
</dbReference>
<evidence type="ECO:0000256" key="1">
    <source>
        <dbReference type="SAM" id="MobiDB-lite"/>
    </source>
</evidence>